<dbReference type="GO" id="GO:0019888">
    <property type="term" value="F:protein phosphatase regulator activity"/>
    <property type="evidence" value="ECO:0007669"/>
    <property type="project" value="TreeGrafter"/>
</dbReference>
<dbReference type="GO" id="GO:0000159">
    <property type="term" value="C:protein phosphatase type 2A complex"/>
    <property type="evidence" value="ECO:0007669"/>
    <property type="project" value="TreeGrafter"/>
</dbReference>
<feature type="repeat" description="HEAT" evidence="3">
    <location>
        <begin position="625"/>
        <end position="657"/>
    </location>
</feature>
<sequence length="669" mass="75127">MDPHQPTPEEIYPLALLIDELKHDDVTLRLNAMHRLSTIALALGEERTRLELIPFLEEVTQEDEDEVLTVLAEELGNFIPYIGGPEYAYKLISTLESLSAMEEPLVRDKAVESLNKIIETQTPEQIKEHFIPLIKRLSITEWFSSRVSATGLYASVVKKLSASSAAQEELLVMYKTLCLDEAPMVRRAAATNLPGVIAVLQDAKFEGSIYSMFQSQVNDDQDSVRLLSTNVLISIAEALKKQNITKYNVELVNLANSLFTDKSWRVRYMASSRFEDLAVALDSPLAREKFIPAFVGLMKDSEAEVRTAISKQIPGFCKLIPRESILSEIIPSVEGLSQDSSQHVRSALASEISRLAPLLGKEMTIEHLLPTFLLMLKDEFPDVRLNIISKLQVVNEVIGVDLLSKSLLPAISDLAKDKQWRVRLAIIQYIPLLAEQLGVSFFDRELGPLCMTWLWDNVYSIREAATINLRKLAEVFGLEWAKKEIIPHIIVVGNSTNYLFRLTVIFAVSTLIPVVDMDTINTSVLPFLQELLNDPIPNIRFSIAKTYKVLVSALLKPEYPDVSEEKAIEDSQEKEEETNAESKDSEKKSNDANIPQPPSTPLKKKLPLGPRADKETIRQLIDKTVIPNLERLADDSDVDVRYFANKSLEEIDALVREVIHGEKPTTTAN</sequence>
<dbReference type="InterPro" id="IPR021133">
    <property type="entry name" value="HEAT_type_2"/>
</dbReference>
<dbReference type="AlphaFoldDB" id="A0A5E8BRA3"/>
<evidence type="ECO:0000313" key="6">
    <source>
        <dbReference type="EMBL" id="VVT53009.1"/>
    </source>
</evidence>
<dbReference type="EMBL" id="CABVLU010000003">
    <property type="protein sequence ID" value="VVT53009.1"/>
    <property type="molecule type" value="Genomic_DNA"/>
</dbReference>
<dbReference type="GeneID" id="43582176"/>
<evidence type="ECO:0000259" key="5">
    <source>
        <dbReference type="Pfam" id="PF22646"/>
    </source>
</evidence>
<feature type="repeat" description="HEAT" evidence="3">
    <location>
        <begin position="91"/>
        <end position="129"/>
    </location>
</feature>
<keyword evidence="1" id="KW-0677">Repeat</keyword>
<keyword evidence="7" id="KW-1185">Reference proteome</keyword>
<dbReference type="PANTHER" id="PTHR10648:SF4">
    <property type="entry name" value="PROTEIN PHOSPHATASE 2 (FORMERLY 2A), REGULATORY SUBUNIT A, BETA ISOFORM-RELATED"/>
    <property type="match status" value="1"/>
</dbReference>
<feature type="domain" description="Phosphatase PP2A regulatory subunit A/Splicing factor 3B subunit 1-like HEAT repeat" evidence="5">
    <location>
        <begin position="285"/>
        <end position="360"/>
    </location>
</feature>
<dbReference type="InterPro" id="IPR054573">
    <property type="entry name" value="PP2A/SF3B1-like_HEAT"/>
</dbReference>
<dbReference type="Pfam" id="PF22646">
    <property type="entry name" value="PPP2R1A-like_HEAT"/>
    <property type="match status" value="2"/>
</dbReference>
<accession>A0A5E8BRA3</accession>
<dbReference type="GO" id="GO:0005829">
    <property type="term" value="C:cytosol"/>
    <property type="evidence" value="ECO:0007669"/>
    <property type="project" value="TreeGrafter"/>
</dbReference>
<feature type="repeat" description="HEAT" evidence="3">
    <location>
        <begin position="524"/>
        <end position="561"/>
    </location>
</feature>
<dbReference type="InterPro" id="IPR051023">
    <property type="entry name" value="PP2A_Regulatory_Subunit_A"/>
</dbReference>
<feature type="compositionally biased region" description="Basic and acidic residues" evidence="4">
    <location>
        <begin position="580"/>
        <end position="590"/>
    </location>
</feature>
<dbReference type="OrthoDB" id="340346at2759"/>
<evidence type="ECO:0000256" key="2">
    <source>
        <dbReference type="ARBA" id="ARBA00038332"/>
    </source>
</evidence>
<dbReference type="InterPro" id="IPR011989">
    <property type="entry name" value="ARM-like"/>
</dbReference>
<dbReference type="GO" id="GO:0005634">
    <property type="term" value="C:nucleus"/>
    <property type="evidence" value="ECO:0007669"/>
    <property type="project" value="TreeGrafter"/>
</dbReference>
<reference evidence="6 7" key="1">
    <citation type="submission" date="2019-09" db="EMBL/GenBank/DDBJ databases">
        <authorList>
            <person name="Brejova B."/>
        </authorList>
    </citation>
    <scope>NUCLEOTIDE SEQUENCE [LARGE SCALE GENOMIC DNA]</scope>
</reference>
<evidence type="ECO:0000313" key="7">
    <source>
        <dbReference type="Proteomes" id="UP000398389"/>
    </source>
</evidence>
<feature type="domain" description="Phosphatase PP2A regulatory subunit A/Splicing factor 3B subunit 1-like HEAT repeat" evidence="5">
    <location>
        <begin position="361"/>
        <end position="438"/>
    </location>
</feature>
<dbReference type="Proteomes" id="UP000398389">
    <property type="component" value="Unassembled WGS sequence"/>
</dbReference>
<comment type="similarity">
    <text evidence="2">Belongs to the phosphatase 2A regulatory subunit A family.</text>
</comment>
<feature type="repeat" description="HEAT" evidence="3">
    <location>
        <begin position="52"/>
        <end position="90"/>
    </location>
</feature>
<protein>
    <recommendedName>
        <fullName evidence="5">Phosphatase PP2A regulatory subunit A/Splicing factor 3B subunit 1-like HEAT repeat domain-containing protein</fullName>
    </recommendedName>
</protein>
<dbReference type="SUPFAM" id="SSF48371">
    <property type="entry name" value="ARM repeat"/>
    <property type="match status" value="1"/>
</dbReference>
<proteinExistence type="inferred from homology"/>
<dbReference type="RefSeq" id="XP_031853967.1">
    <property type="nucleotide sequence ID" value="XM_031998076.1"/>
</dbReference>
<feature type="repeat" description="HEAT" evidence="3">
    <location>
        <begin position="209"/>
        <end position="247"/>
    </location>
</feature>
<feature type="repeat" description="HEAT" evidence="3">
    <location>
        <begin position="368"/>
        <end position="406"/>
    </location>
</feature>
<dbReference type="PANTHER" id="PTHR10648">
    <property type="entry name" value="SERINE/THREONINE-PROTEIN PHOSPHATASE PP2A 65 KDA REGULATORY SUBUNIT"/>
    <property type="match status" value="1"/>
</dbReference>
<feature type="repeat" description="HEAT" evidence="3">
    <location>
        <begin position="290"/>
        <end position="328"/>
    </location>
</feature>
<feature type="repeat" description="HEAT" evidence="3">
    <location>
        <begin position="329"/>
        <end position="367"/>
    </location>
</feature>
<name>A0A5E8BRA3_9ASCO</name>
<dbReference type="Gene3D" id="1.25.10.10">
    <property type="entry name" value="Leucine-rich Repeat Variant"/>
    <property type="match status" value="1"/>
</dbReference>
<evidence type="ECO:0000256" key="1">
    <source>
        <dbReference type="ARBA" id="ARBA00022737"/>
    </source>
</evidence>
<feature type="region of interest" description="Disordered" evidence="4">
    <location>
        <begin position="564"/>
        <end position="609"/>
    </location>
</feature>
<dbReference type="PROSITE" id="PS50077">
    <property type="entry name" value="HEAT_REPEAT"/>
    <property type="match status" value="10"/>
</dbReference>
<dbReference type="InterPro" id="IPR016024">
    <property type="entry name" value="ARM-type_fold"/>
</dbReference>
<feature type="repeat" description="HEAT" evidence="3">
    <location>
        <begin position="446"/>
        <end position="484"/>
    </location>
</feature>
<gene>
    <name evidence="6" type="ORF">SAPINGB_P003358</name>
</gene>
<organism evidence="6 7">
    <name type="scientific">Magnusiomyces paraingens</name>
    <dbReference type="NCBI Taxonomy" id="2606893"/>
    <lineage>
        <taxon>Eukaryota</taxon>
        <taxon>Fungi</taxon>
        <taxon>Dikarya</taxon>
        <taxon>Ascomycota</taxon>
        <taxon>Saccharomycotina</taxon>
        <taxon>Dipodascomycetes</taxon>
        <taxon>Dipodascales</taxon>
        <taxon>Dipodascaceae</taxon>
        <taxon>Magnusiomyces</taxon>
    </lineage>
</organism>
<evidence type="ECO:0000256" key="4">
    <source>
        <dbReference type="SAM" id="MobiDB-lite"/>
    </source>
</evidence>
<feature type="repeat" description="HEAT" evidence="3">
    <location>
        <begin position="407"/>
        <end position="445"/>
    </location>
</feature>
<evidence type="ECO:0000256" key="3">
    <source>
        <dbReference type="PROSITE-ProRule" id="PRU00103"/>
    </source>
</evidence>